<protein>
    <recommendedName>
        <fullName evidence="9">E3 ubiquitin-protein ligase</fullName>
        <ecNumber evidence="9">2.3.2.27</ecNumber>
    </recommendedName>
</protein>
<dbReference type="GO" id="GO:0008270">
    <property type="term" value="F:zinc ion binding"/>
    <property type="evidence" value="ECO:0007669"/>
    <property type="project" value="UniProtKB-KW"/>
</dbReference>
<accession>A0A210QMW5</accession>
<dbReference type="CDD" id="cd09633">
    <property type="entry name" value="Deltex_C"/>
    <property type="match status" value="1"/>
</dbReference>
<dbReference type="InterPro" id="IPR039396">
    <property type="entry name" value="Deltex_C"/>
</dbReference>
<feature type="compositionally biased region" description="Basic and acidic residues" evidence="10">
    <location>
        <begin position="231"/>
        <end position="246"/>
    </location>
</feature>
<sequence>MSSTRPTSGKEMGKSVHKKKESLLAKVVSKKKGTSGKPSDNSETDSNDQQTTGSTVRDKTNIPRENVSGSKSTVVTGHETTRSDTINKSKTCHHPKNQDSRASLAIHGSNPVQEPDHTEKLESHEEQRHVSSATATSASNPENGNGPSVEASPMVKDSKTKSRMSDSDKSVRVLVKEQDSTPKESKPKMNRTGIVSGDDATGTVTDLSNTTSEKEQGKRTELRQASTSVDTKSKVRASVDDEKENSKGLVNSSDDHVLSSTNCGRQLKPSSKGSGNGDASSGEVKFSSSQTSQSKPLSDLHARSSNAAKDTSSMTAKHESKQQTTFSKPSDANLRGRTEQENASSRDPNSPSSPPTQSLSDNHSRKAAKPDDHGGNNSKHPPCHIFVNPTKCEITELEVDVVVSSEDTVLQGYGMVAKQLMKKGGERYQQHKEMACFAIGGLKEWHFMFTPGAGNLKCKNVVHVNIPRLQEFDQETWCRNYTKLICRLLKRVDCMGFRSMAIPLLGTGRNGAPTSFVIDLICNQILDFSQKSTDKIWLQTIYIVHPDRSTVKTIETVAKRLPFCQTPEVTKTPDVRVGKSKTGKDHFEKGVLSFIERYSVKQEMVKSVLHEEQCPICIDKIELKERVELNQCHHVFCLTCIKQTFVVKPACPVCNIVYGIVRGIQPEGCMVEVFRKESLPGFDGCGIIHIYYAFPDGIQDKKHPNPGRNYRGTNREAFLPDNQEGQKVHRLLRKSFEQKLTFTIGSSRTTGREDVVTWNDIHHKTRMHGGPERFGYPDPSYLKRVEDELAAKGISEATDPLE</sequence>
<dbReference type="GO" id="GO:0007219">
    <property type="term" value="P:Notch signaling pathway"/>
    <property type="evidence" value="ECO:0007669"/>
    <property type="project" value="InterPro"/>
</dbReference>
<comment type="subcellular location">
    <subcellularLocation>
        <location evidence="9">Cytoplasm</location>
    </subcellularLocation>
</comment>
<dbReference type="SUPFAM" id="SSF57850">
    <property type="entry name" value="RING/U-box"/>
    <property type="match status" value="1"/>
</dbReference>
<evidence type="ECO:0000259" key="12">
    <source>
        <dbReference type="PROSITE" id="PS51154"/>
    </source>
</evidence>
<feature type="region of interest" description="Disordered" evidence="10">
    <location>
        <begin position="1"/>
        <end position="382"/>
    </location>
</feature>
<feature type="domain" description="Macro" evidence="12">
    <location>
        <begin position="374"/>
        <end position="562"/>
    </location>
</feature>
<dbReference type="GO" id="GO:0016567">
    <property type="term" value="P:protein ubiquitination"/>
    <property type="evidence" value="ECO:0007669"/>
    <property type="project" value="UniProtKB-UniRule"/>
</dbReference>
<dbReference type="SMART" id="SM00184">
    <property type="entry name" value="RING"/>
    <property type="match status" value="1"/>
</dbReference>
<dbReference type="Gene3D" id="3.30.390.130">
    <property type="match status" value="1"/>
</dbReference>
<evidence type="ECO:0000256" key="2">
    <source>
        <dbReference type="ARBA" id="ARBA00004906"/>
    </source>
</evidence>
<dbReference type="InterPro" id="IPR039398">
    <property type="entry name" value="Deltex_fam"/>
</dbReference>
<dbReference type="UniPathway" id="UPA00143"/>
<dbReference type="InterPro" id="IPR002589">
    <property type="entry name" value="Macro_dom"/>
</dbReference>
<feature type="compositionally biased region" description="Polar residues" evidence="10">
    <location>
        <begin position="130"/>
        <end position="146"/>
    </location>
</feature>
<keyword evidence="6 8" id="KW-0863">Zinc-finger</keyword>
<feature type="compositionally biased region" description="Basic and acidic residues" evidence="10">
    <location>
        <begin position="362"/>
        <end position="374"/>
    </location>
</feature>
<feature type="compositionally biased region" description="Basic and acidic residues" evidence="10">
    <location>
        <begin position="156"/>
        <end position="187"/>
    </location>
</feature>
<dbReference type="Proteomes" id="UP000242188">
    <property type="component" value="Unassembled WGS sequence"/>
</dbReference>
<dbReference type="Pfam" id="PF18102">
    <property type="entry name" value="DTC"/>
    <property type="match status" value="1"/>
</dbReference>
<feature type="compositionally biased region" description="Polar residues" evidence="10">
    <location>
        <begin position="303"/>
        <end position="315"/>
    </location>
</feature>
<dbReference type="OrthoDB" id="527344at2759"/>
<proteinExistence type="inferred from homology"/>
<evidence type="ECO:0000256" key="5">
    <source>
        <dbReference type="ARBA" id="ARBA00022723"/>
    </source>
</evidence>
<dbReference type="EC" id="2.3.2.27" evidence="9"/>
<comment type="similarity">
    <text evidence="3 9">Belongs to the Deltex family.</text>
</comment>
<dbReference type="PROSITE" id="PS51154">
    <property type="entry name" value="MACRO"/>
    <property type="match status" value="1"/>
</dbReference>
<dbReference type="STRING" id="6573.A0A210QMW5"/>
<comment type="pathway">
    <text evidence="2 9">Protein modification; protein ubiquitination.</text>
</comment>
<dbReference type="InterPro" id="IPR001841">
    <property type="entry name" value="Znf_RING"/>
</dbReference>
<keyword evidence="4 9" id="KW-0808">Transferase</keyword>
<gene>
    <name evidence="13" type="ORF">KP79_PYT23478</name>
</gene>
<feature type="domain" description="RING-type" evidence="11">
    <location>
        <begin position="614"/>
        <end position="655"/>
    </location>
</feature>
<dbReference type="GO" id="GO:0061630">
    <property type="term" value="F:ubiquitin protein ligase activity"/>
    <property type="evidence" value="ECO:0007669"/>
    <property type="project" value="UniProtKB-UniRule"/>
</dbReference>
<dbReference type="AlphaFoldDB" id="A0A210QMW5"/>
<evidence type="ECO:0000259" key="11">
    <source>
        <dbReference type="PROSITE" id="PS50089"/>
    </source>
</evidence>
<keyword evidence="5 9" id="KW-0479">Metal-binding</keyword>
<keyword evidence="7 9" id="KW-0862">Zinc</keyword>
<evidence type="ECO:0000256" key="9">
    <source>
        <dbReference type="RuleBase" id="RU367105"/>
    </source>
</evidence>
<dbReference type="Pfam" id="PF13639">
    <property type="entry name" value="zf-RING_2"/>
    <property type="match status" value="1"/>
</dbReference>
<dbReference type="InterPro" id="IPR039399">
    <property type="entry name" value="Deltex_C_sf"/>
</dbReference>
<evidence type="ECO:0000256" key="8">
    <source>
        <dbReference type="PROSITE-ProRule" id="PRU00175"/>
    </source>
</evidence>
<dbReference type="SUPFAM" id="SSF52949">
    <property type="entry name" value="Macro domain-like"/>
    <property type="match status" value="1"/>
</dbReference>
<feature type="compositionally biased region" description="Basic and acidic residues" evidence="10">
    <location>
        <begin position="212"/>
        <end position="222"/>
    </location>
</feature>
<name>A0A210QMW5_MIZYE</name>
<evidence type="ECO:0000256" key="10">
    <source>
        <dbReference type="SAM" id="MobiDB-lite"/>
    </source>
</evidence>
<comment type="caution">
    <text evidence="13">The sequence shown here is derived from an EMBL/GenBank/DDBJ whole genome shotgun (WGS) entry which is preliminary data.</text>
</comment>
<evidence type="ECO:0000256" key="4">
    <source>
        <dbReference type="ARBA" id="ARBA00022679"/>
    </source>
</evidence>
<keyword evidence="14" id="KW-1185">Reference proteome</keyword>
<dbReference type="Gene3D" id="3.30.40.10">
    <property type="entry name" value="Zinc/RING finger domain, C3HC4 (zinc finger)"/>
    <property type="match status" value="1"/>
</dbReference>
<dbReference type="Gene3D" id="3.40.220.10">
    <property type="entry name" value="Leucine Aminopeptidase, subunit E, domain 1"/>
    <property type="match status" value="1"/>
</dbReference>
<feature type="compositionally biased region" description="Basic and acidic residues" evidence="10">
    <location>
        <begin position="114"/>
        <end position="129"/>
    </location>
</feature>
<dbReference type="EMBL" id="NEDP02002776">
    <property type="protein sequence ID" value="OWF50068.1"/>
    <property type="molecule type" value="Genomic_DNA"/>
</dbReference>
<feature type="compositionally biased region" description="Polar residues" evidence="10">
    <location>
        <begin position="248"/>
        <end position="279"/>
    </location>
</feature>
<dbReference type="InterPro" id="IPR017907">
    <property type="entry name" value="Znf_RING_CS"/>
</dbReference>
<dbReference type="PROSITE" id="PS00518">
    <property type="entry name" value="ZF_RING_1"/>
    <property type="match status" value="1"/>
</dbReference>
<reference evidence="13 14" key="1">
    <citation type="journal article" date="2017" name="Nat. Ecol. Evol.">
        <title>Scallop genome provides insights into evolution of bilaterian karyotype and development.</title>
        <authorList>
            <person name="Wang S."/>
            <person name="Zhang J."/>
            <person name="Jiao W."/>
            <person name="Li J."/>
            <person name="Xun X."/>
            <person name="Sun Y."/>
            <person name="Guo X."/>
            <person name="Huan P."/>
            <person name="Dong B."/>
            <person name="Zhang L."/>
            <person name="Hu X."/>
            <person name="Sun X."/>
            <person name="Wang J."/>
            <person name="Zhao C."/>
            <person name="Wang Y."/>
            <person name="Wang D."/>
            <person name="Huang X."/>
            <person name="Wang R."/>
            <person name="Lv J."/>
            <person name="Li Y."/>
            <person name="Zhang Z."/>
            <person name="Liu B."/>
            <person name="Lu W."/>
            <person name="Hui Y."/>
            <person name="Liang J."/>
            <person name="Zhou Z."/>
            <person name="Hou R."/>
            <person name="Li X."/>
            <person name="Liu Y."/>
            <person name="Li H."/>
            <person name="Ning X."/>
            <person name="Lin Y."/>
            <person name="Zhao L."/>
            <person name="Xing Q."/>
            <person name="Dou J."/>
            <person name="Li Y."/>
            <person name="Mao J."/>
            <person name="Guo H."/>
            <person name="Dou H."/>
            <person name="Li T."/>
            <person name="Mu C."/>
            <person name="Jiang W."/>
            <person name="Fu Q."/>
            <person name="Fu X."/>
            <person name="Miao Y."/>
            <person name="Liu J."/>
            <person name="Yu Q."/>
            <person name="Li R."/>
            <person name="Liao H."/>
            <person name="Li X."/>
            <person name="Kong Y."/>
            <person name="Jiang Z."/>
            <person name="Chourrout D."/>
            <person name="Li R."/>
            <person name="Bao Z."/>
        </authorList>
    </citation>
    <scope>NUCLEOTIDE SEQUENCE [LARGE SCALE GENOMIC DNA]</scope>
    <source>
        <strain evidence="13 14">PY_sf001</strain>
    </source>
</reference>
<dbReference type="PANTHER" id="PTHR12622">
    <property type="entry name" value="DELTEX-RELATED"/>
    <property type="match status" value="1"/>
</dbReference>
<comment type="catalytic activity">
    <reaction evidence="1 9">
        <text>S-ubiquitinyl-[E2 ubiquitin-conjugating enzyme]-L-cysteine + [acceptor protein]-L-lysine = [E2 ubiquitin-conjugating enzyme]-L-cysteine + N(6)-ubiquitinyl-[acceptor protein]-L-lysine.</text>
        <dbReference type="EC" id="2.3.2.27"/>
    </reaction>
</comment>
<evidence type="ECO:0000256" key="3">
    <source>
        <dbReference type="ARBA" id="ARBA00009413"/>
    </source>
</evidence>
<dbReference type="Pfam" id="PF01661">
    <property type="entry name" value="Macro"/>
    <property type="match status" value="1"/>
</dbReference>
<feature type="compositionally biased region" description="Polar residues" evidence="10">
    <location>
        <begin position="202"/>
        <end position="211"/>
    </location>
</feature>
<dbReference type="InterPro" id="IPR013083">
    <property type="entry name" value="Znf_RING/FYVE/PHD"/>
</dbReference>
<evidence type="ECO:0000313" key="13">
    <source>
        <dbReference type="EMBL" id="OWF50068.1"/>
    </source>
</evidence>
<organism evidence="13 14">
    <name type="scientific">Mizuhopecten yessoensis</name>
    <name type="common">Japanese scallop</name>
    <name type="synonym">Patinopecten yessoensis</name>
    <dbReference type="NCBI Taxonomy" id="6573"/>
    <lineage>
        <taxon>Eukaryota</taxon>
        <taxon>Metazoa</taxon>
        <taxon>Spiralia</taxon>
        <taxon>Lophotrochozoa</taxon>
        <taxon>Mollusca</taxon>
        <taxon>Bivalvia</taxon>
        <taxon>Autobranchia</taxon>
        <taxon>Pteriomorphia</taxon>
        <taxon>Pectinida</taxon>
        <taxon>Pectinoidea</taxon>
        <taxon>Pectinidae</taxon>
        <taxon>Mizuhopecten</taxon>
    </lineage>
</organism>
<dbReference type="GO" id="GO:0005737">
    <property type="term" value="C:cytoplasm"/>
    <property type="evidence" value="ECO:0007669"/>
    <property type="project" value="UniProtKB-SubCell"/>
</dbReference>
<evidence type="ECO:0000256" key="1">
    <source>
        <dbReference type="ARBA" id="ARBA00000900"/>
    </source>
</evidence>
<evidence type="ECO:0000256" key="6">
    <source>
        <dbReference type="ARBA" id="ARBA00022771"/>
    </source>
</evidence>
<evidence type="ECO:0000313" key="14">
    <source>
        <dbReference type="Proteomes" id="UP000242188"/>
    </source>
</evidence>
<dbReference type="InterPro" id="IPR043472">
    <property type="entry name" value="Macro_dom-like"/>
</dbReference>
<evidence type="ECO:0000256" key="7">
    <source>
        <dbReference type="ARBA" id="ARBA00022833"/>
    </source>
</evidence>
<dbReference type="PROSITE" id="PS50089">
    <property type="entry name" value="ZF_RING_2"/>
    <property type="match status" value="1"/>
</dbReference>
<keyword evidence="9" id="KW-0963">Cytoplasm</keyword>